<protein>
    <recommendedName>
        <fullName evidence="2">NADAR domain-containing protein</fullName>
    </recommendedName>
</protein>
<sequence length="685" mass="78838">MVVSKIDKSVNYPELKKVSPEDLSKESNLFQIELPDFNMESIIAIGSAKKNFANKNITYFPIYLVKHNNKVIQIGVYEIPTTNFMDYMDEEGEVNIEQLNEPLLYTFATKEYINKLRLVPESEEIEKRKKEKDKGLKEGKELKGRDLKEGKELKGKEKVIEILIPQIRRDIFTPRLSANIPPPLKPEGAKDAADFRAKYHEGDKDVWIQKFMKNKNYGLLDNEGKGDCLFATIRDAFQSIGQDTTVGRLRDKVSREAKQANFDEYKIRYDMYAKELADTKAQSIKLKNEYDEYKAKLVSTIDHNQRLIINDAAGKTLKAYNRLKAEHKYAKENINDVIFMKDIKGLEELKQFMRTCRFWGDEWTINTLERILNIKFIVMSSSIYDKGHGDLNNVLQCGGDIDPIIQSRGEFDPEIYIIIDHTGDHYKLITYKSKLIFSFNEIPYDIKRMIVDKCMERNAGIFSLIPEFENFKAQVNGTRVEKPRFDELGEAKIMNLYDDNIVFVLHPQASDKSSPGKGSGEKVPTGLEPQFAQLNNIPNWRRKLDAFWVQPFTLDNHRWSSVEHYYQASKFQKKNPDFYLSFSLDSGTELSKDPQMAKGAGSETGKYKDELIRPKTVTVDPDFFLKRAGKALNAGNTSKFKQHPELSVALVETKNAKLVLYRRGKEPEVLDDLMILRDKIAGGVL</sequence>
<reference evidence="1" key="1">
    <citation type="journal article" date="2020" name="Nature">
        <title>Giant virus diversity and host interactions through global metagenomics.</title>
        <authorList>
            <person name="Schulz F."/>
            <person name="Roux S."/>
            <person name="Paez-Espino D."/>
            <person name="Jungbluth S."/>
            <person name="Walsh D.A."/>
            <person name="Denef V.J."/>
            <person name="McMahon K.D."/>
            <person name="Konstantinidis K.T."/>
            <person name="Eloe-Fadrosh E.A."/>
            <person name="Kyrpides N.C."/>
            <person name="Woyke T."/>
        </authorList>
    </citation>
    <scope>NUCLEOTIDE SEQUENCE</scope>
    <source>
        <strain evidence="1">GVMAG-M-3300023184-51</strain>
    </source>
</reference>
<name>A0A6C0I6P9_9ZZZZ</name>
<proteinExistence type="predicted"/>
<dbReference type="Gene3D" id="3.90.70.80">
    <property type="match status" value="1"/>
</dbReference>
<dbReference type="InterPro" id="IPR037238">
    <property type="entry name" value="YbiA-like_sf"/>
</dbReference>
<accession>A0A6C0I6P9</accession>
<dbReference type="AlphaFoldDB" id="A0A6C0I6P9"/>
<dbReference type="CDD" id="cd15457">
    <property type="entry name" value="NADAR"/>
    <property type="match status" value="1"/>
</dbReference>
<dbReference type="Gene3D" id="1.10.357.40">
    <property type="entry name" value="YbiA-like"/>
    <property type="match status" value="1"/>
</dbReference>
<dbReference type="InterPro" id="IPR012816">
    <property type="entry name" value="NADAR"/>
</dbReference>
<organism evidence="1">
    <name type="scientific">viral metagenome</name>
    <dbReference type="NCBI Taxonomy" id="1070528"/>
    <lineage>
        <taxon>unclassified sequences</taxon>
        <taxon>metagenomes</taxon>
        <taxon>organismal metagenomes</taxon>
    </lineage>
</organism>
<dbReference type="EMBL" id="MN740121">
    <property type="protein sequence ID" value="QHT88688.1"/>
    <property type="molecule type" value="Genomic_DNA"/>
</dbReference>
<evidence type="ECO:0000313" key="1">
    <source>
        <dbReference type="EMBL" id="QHT88688.1"/>
    </source>
</evidence>
<evidence type="ECO:0008006" key="2">
    <source>
        <dbReference type="Google" id="ProtNLM"/>
    </source>
</evidence>
<dbReference type="SUPFAM" id="SSF143990">
    <property type="entry name" value="YbiA-like"/>
    <property type="match status" value="1"/>
</dbReference>